<keyword evidence="3" id="KW-1185">Reference proteome</keyword>
<proteinExistence type="predicted"/>
<dbReference type="Proteomes" id="UP000796880">
    <property type="component" value="Unassembled WGS sequence"/>
</dbReference>
<dbReference type="PANTHER" id="PTHR34961">
    <property type="entry name" value="TRANSMEMBRANE PROTEIN"/>
    <property type="match status" value="1"/>
</dbReference>
<comment type="caution">
    <text evidence="2">The sequence shown here is derived from an EMBL/GenBank/DDBJ whole genome shotgun (WGS) entry which is preliminary data.</text>
</comment>
<reference evidence="2" key="1">
    <citation type="submission" date="2020-03" db="EMBL/GenBank/DDBJ databases">
        <title>A high-quality chromosome-level genome assembly of a woody plant with both climbing and erect habits, Rhamnella rubrinervis.</title>
        <authorList>
            <person name="Lu Z."/>
            <person name="Yang Y."/>
            <person name="Zhu X."/>
            <person name="Sun Y."/>
        </authorList>
    </citation>
    <scope>NUCLEOTIDE SEQUENCE</scope>
    <source>
        <strain evidence="2">BYM</strain>
        <tissue evidence="2">Leaf</tissue>
    </source>
</reference>
<feature type="compositionally biased region" description="Basic and acidic residues" evidence="1">
    <location>
        <begin position="108"/>
        <end position="119"/>
    </location>
</feature>
<organism evidence="2 3">
    <name type="scientific">Rhamnella rubrinervis</name>
    <dbReference type="NCBI Taxonomy" id="2594499"/>
    <lineage>
        <taxon>Eukaryota</taxon>
        <taxon>Viridiplantae</taxon>
        <taxon>Streptophyta</taxon>
        <taxon>Embryophyta</taxon>
        <taxon>Tracheophyta</taxon>
        <taxon>Spermatophyta</taxon>
        <taxon>Magnoliopsida</taxon>
        <taxon>eudicotyledons</taxon>
        <taxon>Gunneridae</taxon>
        <taxon>Pentapetalae</taxon>
        <taxon>rosids</taxon>
        <taxon>fabids</taxon>
        <taxon>Rosales</taxon>
        <taxon>Rhamnaceae</taxon>
        <taxon>rhamnoid group</taxon>
        <taxon>Rhamneae</taxon>
        <taxon>Rhamnella</taxon>
    </lineage>
</organism>
<evidence type="ECO:0000313" key="3">
    <source>
        <dbReference type="Proteomes" id="UP000796880"/>
    </source>
</evidence>
<name>A0A8K0DL52_9ROSA</name>
<dbReference type="EMBL" id="VOIH02000011">
    <property type="protein sequence ID" value="KAF3433142.1"/>
    <property type="molecule type" value="Genomic_DNA"/>
</dbReference>
<accession>A0A8K0DL52</accession>
<gene>
    <name evidence="2" type="ORF">FNV43_RR24244</name>
</gene>
<dbReference type="AlphaFoldDB" id="A0A8K0DL52"/>
<dbReference type="OrthoDB" id="689613at2759"/>
<evidence type="ECO:0000256" key="1">
    <source>
        <dbReference type="SAM" id="MobiDB-lite"/>
    </source>
</evidence>
<feature type="region of interest" description="Disordered" evidence="1">
    <location>
        <begin position="103"/>
        <end position="136"/>
    </location>
</feature>
<dbReference type="InterPro" id="IPR053313">
    <property type="entry name" value="RGF"/>
</dbReference>
<sequence length="136" mass="14889">MCSSMHGCKARHLGVGHKGFASLFHYHHKGLVKPELDSMQRGTNAGSDSYVAVKGDHAVATISSNEDAKDSRSTSAVEELKNRNGAKFSGVVAIKPLNVSVSWRVPRKSQDNNSNDKHPGFYSDYSRPRTRPPSHN</sequence>
<evidence type="ECO:0000313" key="2">
    <source>
        <dbReference type="EMBL" id="KAF3433142.1"/>
    </source>
</evidence>
<dbReference type="PANTHER" id="PTHR34961:SF5">
    <property type="entry name" value="TRANSMEMBRANE PROTEIN"/>
    <property type="match status" value="1"/>
</dbReference>
<protein>
    <submittedName>
        <fullName evidence="2">Uncharacterized protein</fullName>
    </submittedName>
</protein>